<evidence type="ECO:0000313" key="3">
    <source>
        <dbReference type="Proteomes" id="UP000289734"/>
    </source>
</evidence>
<evidence type="ECO:0000313" key="2">
    <source>
        <dbReference type="EMBL" id="RXR30097.1"/>
    </source>
</evidence>
<evidence type="ECO:0008006" key="4">
    <source>
        <dbReference type="Google" id="ProtNLM"/>
    </source>
</evidence>
<organism evidence="2 3">
    <name type="scientific">Flavobacterium piscinae</name>
    <dbReference type="NCBI Taxonomy" id="2506424"/>
    <lineage>
        <taxon>Bacteria</taxon>
        <taxon>Pseudomonadati</taxon>
        <taxon>Bacteroidota</taxon>
        <taxon>Flavobacteriia</taxon>
        <taxon>Flavobacteriales</taxon>
        <taxon>Flavobacteriaceae</taxon>
        <taxon>Flavobacterium</taxon>
    </lineage>
</organism>
<dbReference type="RefSeq" id="WP_129465082.1">
    <property type="nucleotide sequence ID" value="NZ_SBKQ01000012.1"/>
</dbReference>
<name>A0A4Q1KK61_9FLAO</name>
<feature type="signal peptide" evidence="1">
    <location>
        <begin position="1"/>
        <end position="19"/>
    </location>
</feature>
<protein>
    <recommendedName>
        <fullName evidence="4">Lipoprotein</fullName>
    </recommendedName>
</protein>
<keyword evidence="1" id="KW-0732">Signal</keyword>
<dbReference type="OrthoDB" id="676695at2"/>
<proteinExistence type="predicted"/>
<accession>A0A4Q1KK61</accession>
<keyword evidence="3" id="KW-1185">Reference proteome</keyword>
<comment type="caution">
    <text evidence="2">The sequence shown here is derived from an EMBL/GenBank/DDBJ whole genome shotgun (WGS) entry which is preliminary data.</text>
</comment>
<dbReference type="AlphaFoldDB" id="A0A4Q1KK61"/>
<reference evidence="3" key="1">
    <citation type="submission" date="2019-01" db="EMBL/GenBank/DDBJ databases">
        <title>Cytophagaceae bacterium strain CAR-16.</title>
        <authorList>
            <person name="Chen W.-M."/>
        </authorList>
    </citation>
    <scope>NUCLEOTIDE SEQUENCE [LARGE SCALE GENOMIC DNA]</scope>
    <source>
        <strain evidence="3">ICH-30</strain>
    </source>
</reference>
<gene>
    <name evidence="2" type="ORF">EQG68_11745</name>
</gene>
<dbReference type="EMBL" id="SBKQ01000012">
    <property type="protein sequence ID" value="RXR30097.1"/>
    <property type="molecule type" value="Genomic_DNA"/>
</dbReference>
<dbReference type="PROSITE" id="PS51257">
    <property type="entry name" value="PROKAR_LIPOPROTEIN"/>
    <property type="match status" value="1"/>
</dbReference>
<feature type="chain" id="PRO_5020233014" description="Lipoprotein" evidence="1">
    <location>
        <begin position="20"/>
        <end position="189"/>
    </location>
</feature>
<dbReference type="Proteomes" id="UP000289734">
    <property type="component" value="Unassembled WGS sequence"/>
</dbReference>
<sequence>MKKNYITFLLVLSSLFITSCGGGSSKQEANATGFSVIENQIKDKFGKEAYYTDLSITYNESIGNIVSVTVTDNPELLQMAQWNQTQDNWNQTSDVTIEIPEGTKATDFMFQLNEKINLKKLGELVEQSKAQLTKEKSIENPKLHIAAVKYPDTGEVSKAEYVVMLQPENGGTTFSFSYTLAGELTNMDY</sequence>
<evidence type="ECO:0000256" key="1">
    <source>
        <dbReference type="SAM" id="SignalP"/>
    </source>
</evidence>